<reference evidence="1 2" key="1">
    <citation type="submission" date="2017-03" db="EMBL/GenBank/DDBJ databases">
        <authorList>
            <person name="Afonso C.L."/>
            <person name="Miller P.J."/>
            <person name="Scott M.A."/>
            <person name="Spackman E."/>
            <person name="Goraichik I."/>
            <person name="Dimitrov K.M."/>
            <person name="Suarez D.L."/>
            <person name="Swayne D.E."/>
        </authorList>
    </citation>
    <scope>NUCLEOTIDE SEQUENCE [LARGE SCALE GENOMIC DNA]</scope>
    <source>
        <strain evidence="1 2">CECT 8287</strain>
    </source>
</reference>
<dbReference type="Proteomes" id="UP000193827">
    <property type="component" value="Unassembled WGS sequence"/>
</dbReference>
<name>A0A1Y5RF93_9RHOB</name>
<dbReference type="EMBL" id="FWFL01000001">
    <property type="protein sequence ID" value="SLN15224.1"/>
    <property type="molecule type" value="Genomic_DNA"/>
</dbReference>
<evidence type="ECO:0000313" key="2">
    <source>
        <dbReference type="Proteomes" id="UP000193827"/>
    </source>
</evidence>
<keyword evidence="2" id="KW-1185">Reference proteome</keyword>
<sequence>MPDIQERAVTGGGDRGLQAFCDRFKDTFNGWWGDLGTPQLDAAAIAKLVAVMAK</sequence>
<evidence type="ECO:0000313" key="1">
    <source>
        <dbReference type="EMBL" id="SLN15224.1"/>
    </source>
</evidence>
<protein>
    <submittedName>
        <fullName evidence="1">Uncharacterized protein</fullName>
    </submittedName>
</protein>
<accession>A0A1Y5RF93</accession>
<dbReference type="AlphaFoldDB" id="A0A1Y5RF93"/>
<gene>
    <name evidence="1" type="ORF">PEL8287_00638</name>
</gene>
<organism evidence="1 2">
    <name type="scientific">Roseovarius litorisediminis</name>
    <dbReference type="NCBI Taxonomy" id="1312363"/>
    <lineage>
        <taxon>Bacteria</taxon>
        <taxon>Pseudomonadati</taxon>
        <taxon>Pseudomonadota</taxon>
        <taxon>Alphaproteobacteria</taxon>
        <taxon>Rhodobacterales</taxon>
        <taxon>Roseobacteraceae</taxon>
        <taxon>Roseovarius</taxon>
    </lineage>
</organism>
<proteinExistence type="predicted"/>
<dbReference type="RefSeq" id="WP_176228537.1">
    <property type="nucleotide sequence ID" value="NZ_FWFL01000001.1"/>
</dbReference>